<feature type="region of interest" description="Disordered" evidence="1">
    <location>
        <begin position="9"/>
        <end position="36"/>
    </location>
</feature>
<comment type="caution">
    <text evidence="2">The sequence shown here is derived from an EMBL/GenBank/DDBJ whole genome shotgun (WGS) entry which is preliminary data.</text>
</comment>
<evidence type="ECO:0000313" key="2">
    <source>
        <dbReference type="EMBL" id="MED6121089.1"/>
    </source>
</evidence>
<organism evidence="2 3">
    <name type="scientific">Stylosanthes scabra</name>
    <dbReference type="NCBI Taxonomy" id="79078"/>
    <lineage>
        <taxon>Eukaryota</taxon>
        <taxon>Viridiplantae</taxon>
        <taxon>Streptophyta</taxon>
        <taxon>Embryophyta</taxon>
        <taxon>Tracheophyta</taxon>
        <taxon>Spermatophyta</taxon>
        <taxon>Magnoliopsida</taxon>
        <taxon>eudicotyledons</taxon>
        <taxon>Gunneridae</taxon>
        <taxon>Pentapetalae</taxon>
        <taxon>rosids</taxon>
        <taxon>fabids</taxon>
        <taxon>Fabales</taxon>
        <taxon>Fabaceae</taxon>
        <taxon>Papilionoideae</taxon>
        <taxon>50 kb inversion clade</taxon>
        <taxon>dalbergioids sensu lato</taxon>
        <taxon>Dalbergieae</taxon>
        <taxon>Pterocarpus clade</taxon>
        <taxon>Stylosanthes</taxon>
    </lineage>
</organism>
<accession>A0ABU6RAR6</accession>
<sequence length="124" mass="13682">MEENFMVHAEAGHDCSAKEDHVEVETHKEKSPGKPDYVMELSDRLVGIEEGVAMANYRGARNEILLLCMKAAMPPKKREMADQMLAAVAEVNPRAHFPPTSMVDVAAVPSLDQETYQTAVVAEK</sequence>
<gene>
    <name evidence="2" type="ORF">PIB30_026835</name>
</gene>
<name>A0ABU6RAR6_9FABA</name>
<proteinExistence type="predicted"/>
<keyword evidence="3" id="KW-1185">Reference proteome</keyword>
<dbReference type="Proteomes" id="UP001341840">
    <property type="component" value="Unassembled WGS sequence"/>
</dbReference>
<protein>
    <submittedName>
        <fullName evidence="2">Uncharacterized protein</fullName>
    </submittedName>
</protein>
<evidence type="ECO:0000256" key="1">
    <source>
        <dbReference type="SAM" id="MobiDB-lite"/>
    </source>
</evidence>
<evidence type="ECO:0000313" key="3">
    <source>
        <dbReference type="Proteomes" id="UP001341840"/>
    </source>
</evidence>
<feature type="compositionally biased region" description="Basic and acidic residues" evidence="1">
    <location>
        <begin position="10"/>
        <end position="33"/>
    </location>
</feature>
<dbReference type="EMBL" id="JASCZI010030310">
    <property type="protein sequence ID" value="MED6121089.1"/>
    <property type="molecule type" value="Genomic_DNA"/>
</dbReference>
<reference evidence="2 3" key="1">
    <citation type="journal article" date="2023" name="Plants (Basel)">
        <title>Bridging the Gap: Combining Genomics and Transcriptomics Approaches to Understand Stylosanthes scabra, an Orphan Legume from the Brazilian Caatinga.</title>
        <authorList>
            <person name="Ferreira-Neto J.R.C."/>
            <person name="da Silva M.D."/>
            <person name="Binneck E."/>
            <person name="de Melo N.F."/>
            <person name="da Silva R.H."/>
            <person name="de Melo A.L.T.M."/>
            <person name="Pandolfi V."/>
            <person name="Bustamante F.O."/>
            <person name="Brasileiro-Vidal A.C."/>
            <person name="Benko-Iseppon A.M."/>
        </authorList>
    </citation>
    <scope>NUCLEOTIDE SEQUENCE [LARGE SCALE GENOMIC DNA]</scope>
    <source>
        <tissue evidence="2">Leaves</tissue>
    </source>
</reference>